<evidence type="ECO:0000256" key="9">
    <source>
        <dbReference type="ARBA" id="ARBA00032492"/>
    </source>
</evidence>
<dbReference type="PANTHER" id="PTHR43532">
    <property type="entry name" value="GLUCOSE-1-PHOSPHATE THYMIDYLYLTRANSFERASE"/>
    <property type="match status" value="1"/>
</dbReference>
<dbReference type="Proteomes" id="UP000077881">
    <property type="component" value="Unassembled WGS sequence"/>
</dbReference>
<name>A0A178A351_9BACI</name>
<evidence type="ECO:0000256" key="3">
    <source>
        <dbReference type="ARBA" id="ARBA00012461"/>
    </source>
</evidence>
<proteinExistence type="inferred from homology"/>
<keyword evidence="8" id="KW-0460">Magnesium</keyword>
<organism evidence="13 14">
    <name type="scientific">Lederbergia galactosidilytica</name>
    <dbReference type="NCBI Taxonomy" id="217031"/>
    <lineage>
        <taxon>Bacteria</taxon>
        <taxon>Bacillati</taxon>
        <taxon>Bacillota</taxon>
        <taxon>Bacilli</taxon>
        <taxon>Bacillales</taxon>
        <taxon>Bacillaceae</taxon>
        <taxon>Lederbergia</taxon>
    </lineage>
</organism>
<comment type="similarity">
    <text evidence="2">Belongs to the glucose-1-phosphate thymidylyltransferase family.</text>
</comment>
<keyword evidence="14" id="KW-1185">Reference proteome</keyword>
<dbReference type="InterPro" id="IPR005835">
    <property type="entry name" value="NTP_transferase_dom"/>
</dbReference>
<reference evidence="13 14" key="1">
    <citation type="submission" date="2015-05" db="EMBL/GenBank/DDBJ databases">
        <title>Comparison of genome.</title>
        <authorList>
            <person name="Zheng Z."/>
            <person name="Sun M."/>
        </authorList>
    </citation>
    <scope>NUCLEOTIDE SEQUENCE [LARGE SCALE GENOMIC DNA]</scope>
    <source>
        <strain evidence="13 14">G25-74</strain>
    </source>
</reference>
<dbReference type="Pfam" id="PF00483">
    <property type="entry name" value="NTP_transferase"/>
    <property type="match status" value="1"/>
</dbReference>
<comment type="caution">
    <text evidence="13">The sequence shown here is derived from an EMBL/GenBank/DDBJ whole genome shotgun (WGS) entry which is preliminary data.</text>
</comment>
<evidence type="ECO:0000256" key="4">
    <source>
        <dbReference type="ARBA" id="ARBA00017654"/>
    </source>
</evidence>
<comment type="catalytic activity">
    <reaction evidence="11">
        <text>dTTP + alpha-D-glucose 1-phosphate + H(+) = dTDP-alpha-D-glucose + diphosphate</text>
        <dbReference type="Rhea" id="RHEA:15225"/>
        <dbReference type="ChEBI" id="CHEBI:15378"/>
        <dbReference type="ChEBI" id="CHEBI:33019"/>
        <dbReference type="ChEBI" id="CHEBI:37568"/>
        <dbReference type="ChEBI" id="CHEBI:57477"/>
        <dbReference type="ChEBI" id="CHEBI:58601"/>
        <dbReference type="EC" id="2.7.7.24"/>
    </reaction>
</comment>
<evidence type="ECO:0000256" key="2">
    <source>
        <dbReference type="ARBA" id="ARBA00010480"/>
    </source>
</evidence>
<protein>
    <recommendedName>
        <fullName evidence="4">Glucose-1-phosphate thymidylyltransferase</fullName>
        <ecNumber evidence="3">2.7.7.24</ecNumber>
    </recommendedName>
    <alternativeName>
        <fullName evidence="10">dTDP-glucose pyrophosphorylase</fullName>
    </alternativeName>
    <alternativeName>
        <fullName evidence="9">dTDP-glucose synthase</fullName>
    </alternativeName>
</protein>
<dbReference type="SUPFAM" id="SSF53448">
    <property type="entry name" value="Nucleotide-diphospho-sugar transferases"/>
    <property type="match status" value="1"/>
</dbReference>
<dbReference type="AlphaFoldDB" id="A0A178A351"/>
<feature type="domain" description="Nucleotidyl transferase" evidence="12">
    <location>
        <begin position="2"/>
        <end position="237"/>
    </location>
</feature>
<evidence type="ECO:0000256" key="8">
    <source>
        <dbReference type="ARBA" id="ARBA00022842"/>
    </source>
</evidence>
<dbReference type="GO" id="GO:0008879">
    <property type="term" value="F:glucose-1-phosphate thymidylyltransferase activity"/>
    <property type="evidence" value="ECO:0007669"/>
    <property type="project" value="UniProtKB-EC"/>
</dbReference>
<dbReference type="Gene3D" id="3.90.550.10">
    <property type="entry name" value="Spore Coat Polysaccharide Biosynthesis Protein SpsA, Chain A"/>
    <property type="match status" value="1"/>
</dbReference>
<evidence type="ECO:0000256" key="11">
    <source>
        <dbReference type="ARBA" id="ARBA00049336"/>
    </source>
</evidence>
<evidence type="ECO:0000313" key="14">
    <source>
        <dbReference type="Proteomes" id="UP000077881"/>
    </source>
</evidence>
<keyword evidence="7" id="KW-0479">Metal-binding</keyword>
<comment type="cofactor">
    <cofactor evidence="1">
        <name>Mg(2+)</name>
        <dbReference type="ChEBI" id="CHEBI:18420"/>
    </cofactor>
</comment>
<sequence length="247" mass="27955">MKGVILAGGTGSRLQPMTKITNKHLLPVGPYPMIYWSIMKLKEAGIHEILLITHEEYMSSFQKLLEDGAELGVSLRYEIQPTASGISAGLAHAKDFADRDKFILLLGDNIFEDSLLPFIQSFQQQKNGARVLIKEVKDPERFGVAKLNETDQCINSIIEKPTTFISNYIVTGIYMYGPEVFDYIQELSPSDRGELEITDVNNIYIQESILKYDRLPGWWIDAGTHESLFMANQLVNKQLARKGRKNL</sequence>
<dbReference type="EMBL" id="LDJR01000026">
    <property type="protein sequence ID" value="OAK74353.1"/>
    <property type="molecule type" value="Genomic_DNA"/>
</dbReference>
<evidence type="ECO:0000313" key="13">
    <source>
        <dbReference type="EMBL" id="OAK74353.1"/>
    </source>
</evidence>
<dbReference type="InterPro" id="IPR005907">
    <property type="entry name" value="G1P_thy_trans_s"/>
</dbReference>
<dbReference type="STRING" id="217031.ABB05_04355"/>
<evidence type="ECO:0000256" key="10">
    <source>
        <dbReference type="ARBA" id="ARBA00032598"/>
    </source>
</evidence>
<evidence type="ECO:0000256" key="6">
    <source>
        <dbReference type="ARBA" id="ARBA00022695"/>
    </source>
</evidence>
<evidence type="ECO:0000256" key="5">
    <source>
        <dbReference type="ARBA" id="ARBA00022679"/>
    </source>
</evidence>
<evidence type="ECO:0000256" key="1">
    <source>
        <dbReference type="ARBA" id="ARBA00001946"/>
    </source>
</evidence>
<dbReference type="PATRIC" id="fig|217031.6.peg.944"/>
<dbReference type="GO" id="GO:0046872">
    <property type="term" value="F:metal ion binding"/>
    <property type="evidence" value="ECO:0007669"/>
    <property type="project" value="UniProtKB-KW"/>
</dbReference>
<evidence type="ECO:0000259" key="12">
    <source>
        <dbReference type="Pfam" id="PF00483"/>
    </source>
</evidence>
<accession>A0A178A351</accession>
<dbReference type="PANTHER" id="PTHR43532:SF1">
    <property type="entry name" value="GLUCOSE-1-PHOSPHATE THYMIDYLYLTRANSFERASE 1"/>
    <property type="match status" value="1"/>
</dbReference>
<keyword evidence="6" id="KW-0548">Nucleotidyltransferase</keyword>
<gene>
    <name evidence="13" type="ORF">ABB05_04355</name>
</gene>
<dbReference type="OrthoDB" id="9803871at2"/>
<evidence type="ECO:0000256" key="7">
    <source>
        <dbReference type="ARBA" id="ARBA00022723"/>
    </source>
</evidence>
<keyword evidence="5" id="KW-0808">Transferase</keyword>
<dbReference type="InterPro" id="IPR029044">
    <property type="entry name" value="Nucleotide-diphossugar_trans"/>
</dbReference>
<dbReference type="RefSeq" id="WP_057985906.1">
    <property type="nucleotide sequence ID" value="NZ_LDJR01000026.1"/>
</dbReference>
<dbReference type="EC" id="2.7.7.24" evidence="3"/>